<comment type="caution">
    <text evidence="1">The sequence shown here is derived from an EMBL/GenBank/DDBJ whole genome shotgun (WGS) entry which is preliminary data.</text>
</comment>
<organism evidence="1 2">
    <name type="scientific">Actinoplanes awajinensis subsp. mycoplanecinus</name>
    <dbReference type="NCBI Taxonomy" id="135947"/>
    <lineage>
        <taxon>Bacteria</taxon>
        <taxon>Bacillati</taxon>
        <taxon>Actinomycetota</taxon>
        <taxon>Actinomycetes</taxon>
        <taxon>Micromonosporales</taxon>
        <taxon>Micromonosporaceae</taxon>
        <taxon>Actinoplanes</taxon>
    </lineage>
</organism>
<proteinExistence type="predicted"/>
<accession>A0A0X3UZ46</accession>
<evidence type="ECO:0000313" key="1">
    <source>
        <dbReference type="EMBL" id="KUL37517.1"/>
    </source>
</evidence>
<sequence length="153" mass="16714">MLSPDGDLGEMRNAADDLLRPESSVHAARITAARAAPSQLTVRSQSRRGVRGHRARLRWGLSGPVADLRKQVQRGLLLSCADTPFRGLNRVQLDHLTVDEPHTQAARRTFVVPIGQILQPARSDRIDFTVARYVVGHGGHHAVSIDCAEDAVC</sequence>
<evidence type="ECO:0000313" key="2">
    <source>
        <dbReference type="Proteomes" id="UP000053244"/>
    </source>
</evidence>
<dbReference type="AlphaFoldDB" id="A0A0X3UZ46"/>
<gene>
    <name evidence="1" type="ORF">ADL15_11735</name>
</gene>
<name>A0A0X3UZ46_9ACTN</name>
<protein>
    <submittedName>
        <fullName evidence="1">Uncharacterized protein</fullName>
    </submittedName>
</protein>
<reference evidence="1 2" key="1">
    <citation type="submission" date="2015-10" db="EMBL/GenBank/DDBJ databases">
        <authorList>
            <person name="Gilbert D.G."/>
        </authorList>
    </citation>
    <scope>NUCLEOTIDE SEQUENCE [LARGE SCALE GENOMIC DNA]</scope>
    <source>
        <strain evidence="1 2">NRRL B-16712</strain>
    </source>
</reference>
<keyword evidence="2" id="KW-1185">Reference proteome</keyword>
<dbReference type="Proteomes" id="UP000053244">
    <property type="component" value="Unassembled WGS sequence"/>
</dbReference>
<dbReference type="EMBL" id="LLZH01000073">
    <property type="protein sequence ID" value="KUL37517.1"/>
    <property type="molecule type" value="Genomic_DNA"/>
</dbReference>